<sequence length="74" mass="8219">MSNPKMRYFEQEDILHLTISDEPEANSVEINPNITAELNDLGELIGLEITNASSFIRDSILESTQGKILNLSGQ</sequence>
<dbReference type="EMBL" id="SFBL01000053">
    <property type="protein sequence ID" value="TRU27734.1"/>
    <property type="molecule type" value="Genomic_DNA"/>
</dbReference>
<gene>
    <name evidence="1" type="ORF">EWV81_06715</name>
</gene>
<organism evidence="1 2">
    <name type="scientific">Microcystis aeruginosa Ma_SC_T_19800800_S464</name>
    <dbReference type="NCBI Taxonomy" id="2486257"/>
    <lineage>
        <taxon>Bacteria</taxon>
        <taxon>Bacillati</taxon>
        <taxon>Cyanobacteriota</taxon>
        <taxon>Cyanophyceae</taxon>
        <taxon>Oscillatoriophycideae</taxon>
        <taxon>Chroococcales</taxon>
        <taxon>Microcystaceae</taxon>
        <taxon>Microcystis</taxon>
    </lineage>
</organism>
<proteinExistence type="predicted"/>
<evidence type="ECO:0000313" key="1">
    <source>
        <dbReference type="EMBL" id="TRU27734.1"/>
    </source>
</evidence>
<dbReference type="InterPro" id="IPR019270">
    <property type="entry name" value="DUF2283"/>
</dbReference>
<evidence type="ECO:0000313" key="2">
    <source>
        <dbReference type="Proteomes" id="UP000319313"/>
    </source>
</evidence>
<dbReference type="Proteomes" id="UP000319313">
    <property type="component" value="Unassembled WGS sequence"/>
</dbReference>
<name>A0A552E016_MICAE</name>
<dbReference type="Pfam" id="PF10049">
    <property type="entry name" value="DUF2283"/>
    <property type="match status" value="1"/>
</dbReference>
<protein>
    <submittedName>
        <fullName evidence="1">DUF2283 domain-containing protein</fullName>
    </submittedName>
</protein>
<accession>A0A552E016</accession>
<comment type="caution">
    <text evidence="1">The sequence shown here is derived from an EMBL/GenBank/DDBJ whole genome shotgun (WGS) entry which is preliminary data.</text>
</comment>
<reference evidence="1 2" key="1">
    <citation type="submission" date="2019-01" db="EMBL/GenBank/DDBJ databases">
        <title>Coherence of Microcystis species and biogeography revealed through population genomics.</title>
        <authorList>
            <person name="Perez-Carrascal O.M."/>
            <person name="Terrat Y."/>
            <person name="Giani A."/>
            <person name="Fortin N."/>
            <person name="Tromas N."/>
            <person name="Shapiro B.J."/>
        </authorList>
    </citation>
    <scope>NUCLEOTIDE SEQUENCE [LARGE SCALE GENOMIC DNA]</scope>
    <source>
        <strain evidence="1">Ma_SC_T_19800800_S464</strain>
    </source>
</reference>
<dbReference type="AlphaFoldDB" id="A0A552E016"/>